<dbReference type="OrthoDB" id="4563888at2"/>
<dbReference type="RefSeq" id="WP_141855488.1">
    <property type="nucleotide sequence ID" value="NZ_BAAAKA010000016.1"/>
</dbReference>
<organism evidence="1 2">
    <name type="scientific">Kribbella jejuensis</name>
    <dbReference type="NCBI Taxonomy" id="236068"/>
    <lineage>
        <taxon>Bacteria</taxon>
        <taxon>Bacillati</taxon>
        <taxon>Actinomycetota</taxon>
        <taxon>Actinomycetes</taxon>
        <taxon>Propionibacteriales</taxon>
        <taxon>Kribbellaceae</taxon>
        <taxon>Kribbella</taxon>
    </lineage>
</organism>
<dbReference type="EMBL" id="VFMM01000001">
    <property type="protein sequence ID" value="TQJ18347.1"/>
    <property type="molecule type" value="Genomic_DNA"/>
</dbReference>
<dbReference type="AlphaFoldDB" id="A0A542ESL4"/>
<name>A0A542ESL4_9ACTN</name>
<reference evidence="1 2" key="1">
    <citation type="submission" date="2019-06" db="EMBL/GenBank/DDBJ databases">
        <title>Sequencing the genomes of 1000 actinobacteria strains.</title>
        <authorList>
            <person name="Klenk H.-P."/>
        </authorList>
    </citation>
    <scope>NUCLEOTIDE SEQUENCE [LARGE SCALE GENOMIC DNA]</scope>
    <source>
        <strain evidence="1 2">DSM 17305</strain>
    </source>
</reference>
<proteinExistence type="predicted"/>
<comment type="caution">
    <text evidence="1">The sequence shown here is derived from an EMBL/GenBank/DDBJ whole genome shotgun (WGS) entry which is preliminary data.</text>
</comment>
<gene>
    <name evidence="1" type="ORF">FB475_2482</name>
</gene>
<accession>A0A542ESL4</accession>
<evidence type="ECO:0000313" key="2">
    <source>
        <dbReference type="Proteomes" id="UP000316298"/>
    </source>
</evidence>
<dbReference type="Proteomes" id="UP000316298">
    <property type="component" value="Unassembled WGS sequence"/>
</dbReference>
<evidence type="ECO:0000313" key="1">
    <source>
        <dbReference type="EMBL" id="TQJ18347.1"/>
    </source>
</evidence>
<keyword evidence="2" id="KW-1185">Reference proteome</keyword>
<protein>
    <submittedName>
        <fullName evidence="1">Uncharacterized protein</fullName>
    </submittedName>
</protein>
<sequence>MSEEEQLAAQLRLFCELMLGSPEAAGSALEQIHRRALEGDRPPDCVRLFRIAADVCGVRRP</sequence>